<keyword evidence="1" id="KW-0732">Signal</keyword>
<reference evidence="2 3" key="1">
    <citation type="submission" date="2024-09" db="EMBL/GenBank/DDBJ databases">
        <authorList>
            <person name="Sun Q."/>
            <person name="Mori K."/>
        </authorList>
    </citation>
    <scope>NUCLEOTIDE SEQUENCE [LARGE SCALE GENOMIC DNA]</scope>
    <source>
        <strain evidence="2 3">TBRC 1432</strain>
    </source>
</reference>
<comment type="caution">
    <text evidence="2">The sequence shown here is derived from an EMBL/GenBank/DDBJ whole genome shotgun (WGS) entry which is preliminary data.</text>
</comment>
<proteinExistence type="predicted"/>
<dbReference type="Proteomes" id="UP001589810">
    <property type="component" value="Unassembled WGS sequence"/>
</dbReference>
<dbReference type="RefSeq" id="WP_273936270.1">
    <property type="nucleotide sequence ID" value="NZ_CP097263.1"/>
</dbReference>
<sequence length="357" mass="37121">MLSRLRRAVVLLSVVVLLASGCTSTPVEPAAITVGIPRAAKWPGRGDLVQDQALREKVSSLLATWSMPDGSKIDKSWLLWAGRLDGTVLAVAAVQPVSISQSWQVELSGPAVDQLAVTASSRYNYPPSTEDVRPVRSPCCAGRYLVSTEVKSVALNGGSALPVKDFVTDRAPFTKCSAGGFEVTHTDSRVGDYVDLGSSLAFGMDPTSNAALLDALRGLNTCSGAVPAGVTSVATQATHPLTIPAAGPGKLIELNWDPADQHNVISLVWRPDSAAAPTFSTPSAASSDTLGVFSLDLPSGRVIALTWPTADGNRLVLPPGITPLADSPGVAVLSPPPTPFDAKVTFHDQVAATKKVS</sequence>
<keyword evidence="3" id="KW-1185">Reference proteome</keyword>
<gene>
    <name evidence="2" type="ORF">ACFFH7_26085</name>
</gene>
<feature type="signal peptide" evidence="1">
    <location>
        <begin position="1"/>
        <end position="19"/>
    </location>
</feature>
<name>A0ABV6MXJ8_9PSEU</name>
<feature type="chain" id="PRO_5045690919" evidence="1">
    <location>
        <begin position="20"/>
        <end position="357"/>
    </location>
</feature>
<accession>A0ABV6MXJ8</accession>
<dbReference type="PROSITE" id="PS51257">
    <property type="entry name" value="PROKAR_LIPOPROTEIN"/>
    <property type="match status" value="1"/>
</dbReference>
<protein>
    <submittedName>
        <fullName evidence="2">Uncharacterized protein</fullName>
    </submittedName>
</protein>
<evidence type="ECO:0000313" key="2">
    <source>
        <dbReference type="EMBL" id="MFC0545002.1"/>
    </source>
</evidence>
<dbReference type="EMBL" id="JBHLUD010000008">
    <property type="protein sequence ID" value="MFC0545002.1"/>
    <property type="molecule type" value="Genomic_DNA"/>
</dbReference>
<evidence type="ECO:0000256" key="1">
    <source>
        <dbReference type="SAM" id="SignalP"/>
    </source>
</evidence>
<organism evidence="2 3">
    <name type="scientific">Kutzneria chonburiensis</name>
    <dbReference type="NCBI Taxonomy" id="1483604"/>
    <lineage>
        <taxon>Bacteria</taxon>
        <taxon>Bacillati</taxon>
        <taxon>Actinomycetota</taxon>
        <taxon>Actinomycetes</taxon>
        <taxon>Pseudonocardiales</taxon>
        <taxon>Pseudonocardiaceae</taxon>
        <taxon>Kutzneria</taxon>
    </lineage>
</organism>
<evidence type="ECO:0000313" key="3">
    <source>
        <dbReference type="Proteomes" id="UP001589810"/>
    </source>
</evidence>